<accession>A0A6A7RT11</accession>
<dbReference type="GO" id="GO:0006798">
    <property type="term" value="P:polyphosphate catabolic process"/>
    <property type="evidence" value="ECO:0007669"/>
    <property type="project" value="TreeGrafter"/>
</dbReference>
<evidence type="ECO:0000256" key="1">
    <source>
        <dbReference type="ARBA" id="ARBA00022801"/>
    </source>
</evidence>
<dbReference type="Pfam" id="PF02541">
    <property type="entry name" value="Ppx-GppA"/>
    <property type="match status" value="1"/>
</dbReference>
<dbReference type="Gene3D" id="1.10.3210.10">
    <property type="entry name" value="Hypothetical protein af1432"/>
    <property type="match status" value="1"/>
</dbReference>
<dbReference type="PANTHER" id="PTHR30005">
    <property type="entry name" value="EXOPOLYPHOSPHATASE"/>
    <property type="match status" value="1"/>
</dbReference>
<evidence type="ECO:0000259" key="4">
    <source>
        <dbReference type="Pfam" id="PF21447"/>
    </source>
</evidence>
<dbReference type="InterPro" id="IPR003695">
    <property type="entry name" value="Ppx_GppA_N"/>
</dbReference>
<dbReference type="InterPro" id="IPR050273">
    <property type="entry name" value="GppA/Ppx_hydrolase"/>
</dbReference>
<dbReference type="PIRSF" id="PIRSF001267">
    <property type="entry name" value="Pyrophosphatase_GppA_Ppx"/>
    <property type="match status" value="1"/>
</dbReference>
<dbReference type="Proteomes" id="UP000342300">
    <property type="component" value="Unassembled WGS sequence"/>
</dbReference>
<dbReference type="FunFam" id="3.30.420.40:FF:000023">
    <property type="entry name" value="Guanosine-5'-triphosphate,3'-diphosphate pyrophosphatase"/>
    <property type="match status" value="1"/>
</dbReference>
<organism evidence="5 6">
    <name type="scientific">Candidatus Accumulibacter phosphatis</name>
    <dbReference type="NCBI Taxonomy" id="327160"/>
    <lineage>
        <taxon>Bacteria</taxon>
        <taxon>Pseudomonadati</taxon>
        <taxon>Pseudomonadota</taxon>
        <taxon>Betaproteobacteria</taxon>
        <taxon>Candidatus Accumulibacter</taxon>
    </lineage>
</organism>
<evidence type="ECO:0000259" key="3">
    <source>
        <dbReference type="Pfam" id="PF02541"/>
    </source>
</evidence>
<name>A0A6A7RT11_9PROT</name>
<feature type="compositionally biased region" description="Low complexity" evidence="2">
    <location>
        <begin position="503"/>
        <end position="516"/>
    </location>
</feature>
<dbReference type="SUPFAM" id="SSF53067">
    <property type="entry name" value="Actin-like ATPase domain"/>
    <property type="match status" value="2"/>
</dbReference>
<gene>
    <name evidence="5" type="ORF">CRU78_09405</name>
</gene>
<evidence type="ECO:0000256" key="2">
    <source>
        <dbReference type="SAM" id="MobiDB-lite"/>
    </source>
</evidence>
<reference evidence="5 6" key="1">
    <citation type="submission" date="2017-09" db="EMBL/GenBank/DDBJ databases">
        <title>Metagenomic Analysis Reveals Denitrifying Candidatus Accumulibacter and Flanking Population as a Source of N2O.</title>
        <authorList>
            <person name="Gao H."/>
            <person name="Mao Y."/>
            <person name="Zhao X."/>
            <person name="Liu W.-T."/>
            <person name="Zhang T."/>
            <person name="Wells G."/>
        </authorList>
    </citation>
    <scope>NUCLEOTIDE SEQUENCE [LARGE SCALE GENOMIC DNA]</scope>
    <source>
        <strain evidence="5">CANDO_2_IC</strain>
    </source>
</reference>
<dbReference type="InterPro" id="IPR030673">
    <property type="entry name" value="PyroPPase_GppA_Ppx"/>
</dbReference>
<dbReference type="PANTHER" id="PTHR30005:SF14">
    <property type="entry name" value="EXOPOLYPHOSPHATASE"/>
    <property type="match status" value="1"/>
</dbReference>
<comment type="caution">
    <text evidence="5">The sequence shown here is derived from an EMBL/GenBank/DDBJ whole genome shotgun (WGS) entry which is preliminary data.</text>
</comment>
<dbReference type="InterPro" id="IPR048950">
    <property type="entry name" value="Ppx_GppA_C"/>
</dbReference>
<dbReference type="EMBL" id="PDHS01000206">
    <property type="protein sequence ID" value="MQM30724.1"/>
    <property type="molecule type" value="Genomic_DNA"/>
</dbReference>
<dbReference type="Pfam" id="PF21447">
    <property type="entry name" value="Ppx-GppA_III"/>
    <property type="match status" value="1"/>
</dbReference>
<feature type="region of interest" description="Disordered" evidence="2">
    <location>
        <begin position="497"/>
        <end position="516"/>
    </location>
</feature>
<dbReference type="Gene3D" id="3.30.420.40">
    <property type="match status" value="1"/>
</dbReference>
<sequence>MSSEFVAAIDLGSNSFHMIVARLVNGQVQVHDRLREMVQLAGGLDARNRLSQESQKRALECLARFGQRLRDIPPEQLRIVGTNTLRQARNSAEFVARAEQVLGHKVEIVRGQEEARLIYLGVAHNVGDVSGQRLVIDIGGGSTELIIGEKFDPLHLASLKMGCVSLSRACFGDGRLTASRLREAELLVQLTLEPVRQEYLARGWAVVTGASGSIKAIQDVLISEGWSREGITCEALRRLRAELLEIRDTAAIAGRWQLDPARARVFVGGFVVLHGLCEALAIEQLEVSEGALREGLIYDLLGRIRHEDVRDRTIADVISRFNLDEGQAGRVCATAQALLRQVSSQWRLADEAVAPVLERAARLHETGLLLTHDQHHKHGAYVLEHADLPGYSRDDQLLLSALVRRHRRSFPSKAFAHLPSDWARLAPRLCVLLRLAVVLHRSRSSVPLPAIGLRVDRRQIELRFPPAWLEEHPLTRADLQSEARLLRKAGFALRLGSPDSKLTPATSDTPDTPDAP</sequence>
<dbReference type="SUPFAM" id="SSF109604">
    <property type="entry name" value="HD-domain/PDEase-like"/>
    <property type="match status" value="1"/>
</dbReference>
<dbReference type="GO" id="GO:0004309">
    <property type="term" value="F:exopolyphosphatase activity"/>
    <property type="evidence" value="ECO:0007669"/>
    <property type="project" value="TreeGrafter"/>
</dbReference>
<dbReference type="AlphaFoldDB" id="A0A6A7RT11"/>
<evidence type="ECO:0000313" key="6">
    <source>
        <dbReference type="Proteomes" id="UP000342300"/>
    </source>
</evidence>
<feature type="domain" description="Ppx/GppA phosphatase C-terminal" evidence="4">
    <location>
        <begin position="309"/>
        <end position="482"/>
    </location>
</feature>
<dbReference type="InterPro" id="IPR043129">
    <property type="entry name" value="ATPase_NBD"/>
</dbReference>
<proteinExistence type="predicted"/>
<dbReference type="Gene3D" id="3.30.420.150">
    <property type="entry name" value="Exopolyphosphatase. Domain 2"/>
    <property type="match status" value="1"/>
</dbReference>
<keyword evidence="1" id="KW-0378">Hydrolase</keyword>
<protein>
    <submittedName>
        <fullName evidence="5">Exopolyphosphatase</fullName>
    </submittedName>
</protein>
<evidence type="ECO:0000313" key="5">
    <source>
        <dbReference type="EMBL" id="MQM30724.1"/>
    </source>
</evidence>
<dbReference type="CDD" id="cd24053">
    <property type="entry name" value="ASKHA_NBD_EcPPX-GppA-like"/>
    <property type="match status" value="1"/>
</dbReference>
<feature type="domain" description="Ppx/GppA phosphatase N-terminal" evidence="3">
    <location>
        <begin position="19"/>
        <end position="302"/>
    </location>
</feature>